<dbReference type="PANTHER" id="PTHR21567">
    <property type="entry name" value="CLASP"/>
    <property type="match status" value="1"/>
</dbReference>
<reference evidence="2" key="1">
    <citation type="journal article" date="2016" name="Nat. Commun.">
        <title>The channel catfish genome sequence provides insights into the evolution of scale formation in teleosts.</title>
        <authorList>
            <person name="Liu Z."/>
            <person name="Liu S."/>
            <person name="Yao J."/>
            <person name="Bao L."/>
            <person name="Zhang J."/>
            <person name="Li Y."/>
            <person name="Jiang C."/>
            <person name="Sun L."/>
            <person name="Wang R."/>
            <person name="Zhang Y."/>
            <person name="Zhou T."/>
            <person name="Zeng Q."/>
            <person name="Fu Q."/>
            <person name="Gao S."/>
            <person name="Li N."/>
            <person name="Koren S."/>
            <person name="Jiang Y."/>
            <person name="Zimin A."/>
            <person name="Xu P."/>
            <person name="Phillippy A.M."/>
            <person name="Geng X."/>
            <person name="Song L."/>
            <person name="Sun F."/>
            <person name="Li C."/>
            <person name="Wang X."/>
            <person name="Chen A."/>
            <person name="Jin Y."/>
            <person name="Yuan Z."/>
            <person name="Yang Y."/>
            <person name="Tan S."/>
            <person name="Peatman E."/>
            <person name="Lu J."/>
            <person name="Qin Z."/>
            <person name="Dunham R."/>
            <person name="Li Z."/>
            <person name="Sonstegard T."/>
            <person name="Feng J."/>
            <person name="Danzmann R.G."/>
            <person name="Schroeder S."/>
            <person name="Scheffler B."/>
            <person name="Duke M.V."/>
            <person name="Ballard L."/>
            <person name="Kucuktas H."/>
            <person name="Kaltenboeck L."/>
            <person name="Liu H."/>
            <person name="Armbruster J."/>
            <person name="Xie Y."/>
            <person name="Kirby M.L."/>
            <person name="Tian Y."/>
            <person name="Flanagan M.E."/>
            <person name="Mu W."/>
            <person name="Waldbieser G.C."/>
        </authorList>
    </citation>
    <scope>NUCLEOTIDE SEQUENCE [LARGE SCALE GENOMIC DNA]</scope>
    <source>
        <strain evidence="2">SDA103</strain>
    </source>
</reference>
<dbReference type="InterPro" id="IPR034085">
    <property type="entry name" value="TOG"/>
</dbReference>
<proteinExistence type="predicted"/>
<keyword evidence="2" id="KW-1185">Reference proteome</keyword>
<feature type="domain" description="TOG" evidence="1">
    <location>
        <begin position="981"/>
        <end position="1219"/>
    </location>
</feature>
<dbReference type="OrthoDB" id="63891at2759"/>
<dbReference type="SUPFAM" id="SSF48371">
    <property type="entry name" value="ARM repeat"/>
    <property type="match status" value="3"/>
</dbReference>
<evidence type="ECO:0000313" key="3">
    <source>
        <dbReference type="RefSeq" id="XP_017331995.1"/>
    </source>
</evidence>
<dbReference type="GO" id="GO:0005881">
    <property type="term" value="C:cytoplasmic microtubule"/>
    <property type="evidence" value="ECO:0007669"/>
    <property type="project" value="TreeGrafter"/>
</dbReference>
<dbReference type="RefSeq" id="XP_017331995.1">
    <property type="nucleotide sequence ID" value="XM_017476506.3"/>
</dbReference>
<gene>
    <name evidence="3" type="primary">LOC108270136</name>
</gene>
<evidence type="ECO:0000259" key="1">
    <source>
        <dbReference type="SMART" id="SM01349"/>
    </source>
</evidence>
<dbReference type="PANTHER" id="PTHR21567:SF87">
    <property type="entry name" value="CRESCERIN-LIKE PROTEIN CHE-12"/>
    <property type="match status" value="1"/>
</dbReference>
<name>A0A2D0RPW2_ICTPU</name>
<dbReference type="InterPro" id="IPR016024">
    <property type="entry name" value="ARM-type_fold"/>
</dbReference>
<reference evidence="3" key="2">
    <citation type="submission" date="2025-08" db="UniProtKB">
        <authorList>
            <consortium name="RefSeq"/>
        </authorList>
    </citation>
    <scope>IDENTIFICATION</scope>
    <source>
        <tissue evidence="3">Blood</tissue>
    </source>
</reference>
<dbReference type="AlphaFoldDB" id="A0A2D0RPW2"/>
<dbReference type="GeneID" id="108270136"/>
<dbReference type="InterPro" id="IPR024395">
    <property type="entry name" value="CLASP_N_dom"/>
</dbReference>
<evidence type="ECO:0000313" key="2">
    <source>
        <dbReference type="Proteomes" id="UP000221080"/>
    </source>
</evidence>
<dbReference type="InterPro" id="IPR011989">
    <property type="entry name" value="ARM-like"/>
</dbReference>
<feature type="domain" description="TOG" evidence="1">
    <location>
        <begin position="252"/>
        <end position="494"/>
    </location>
</feature>
<dbReference type="Pfam" id="PF12348">
    <property type="entry name" value="CLASP_N"/>
    <property type="match status" value="4"/>
</dbReference>
<dbReference type="SMART" id="SM01349">
    <property type="entry name" value="TOG"/>
    <property type="match status" value="4"/>
</dbReference>
<accession>A0A2D0RPW2</accession>
<dbReference type="Proteomes" id="UP000221080">
    <property type="component" value="Chromosome 9"/>
</dbReference>
<dbReference type="Gene3D" id="1.25.10.10">
    <property type="entry name" value="Leucine-rich Repeat Variant"/>
    <property type="match status" value="4"/>
</dbReference>
<dbReference type="GO" id="GO:0005929">
    <property type="term" value="C:cilium"/>
    <property type="evidence" value="ECO:0007669"/>
    <property type="project" value="TreeGrafter"/>
</dbReference>
<dbReference type="GO" id="GO:0008017">
    <property type="term" value="F:microtubule binding"/>
    <property type="evidence" value="ECO:0007669"/>
    <property type="project" value="TreeGrafter"/>
</dbReference>
<feature type="domain" description="TOG" evidence="1">
    <location>
        <begin position="738"/>
        <end position="980"/>
    </location>
</feature>
<organism evidence="2 3">
    <name type="scientific">Ictalurus punctatus</name>
    <name type="common">Channel catfish</name>
    <name type="synonym">Silurus punctatus</name>
    <dbReference type="NCBI Taxonomy" id="7998"/>
    <lineage>
        <taxon>Eukaryota</taxon>
        <taxon>Metazoa</taxon>
        <taxon>Chordata</taxon>
        <taxon>Craniata</taxon>
        <taxon>Vertebrata</taxon>
        <taxon>Euteleostomi</taxon>
        <taxon>Actinopterygii</taxon>
        <taxon>Neopterygii</taxon>
        <taxon>Teleostei</taxon>
        <taxon>Ostariophysi</taxon>
        <taxon>Siluriformes</taxon>
        <taxon>Ictaluridae</taxon>
        <taxon>Ictalurus</taxon>
    </lineage>
</organism>
<dbReference type="GO" id="GO:0000226">
    <property type="term" value="P:microtubule cytoskeleton organization"/>
    <property type="evidence" value="ECO:0007669"/>
    <property type="project" value="TreeGrafter"/>
</dbReference>
<feature type="domain" description="TOG" evidence="1">
    <location>
        <begin position="495"/>
        <end position="737"/>
    </location>
</feature>
<dbReference type="KEGG" id="ipu:108270136"/>
<sequence length="1266" mass="142115">MSEGVVGRGVFGSMVLPSRPEVAACPEQDESINKASWEPPAGIYGHSVSGSHVDCDDSPEPDEATKRVKLSKIAMDKMRQHWLEQQEAQPTPRMRQSLRHVTSEVTSDEAASLQDEIIPVTLKKDSNEQVELRPFSRPELALTQSFRLLNSDDWEKKIEGLMFLRCLARYHSDVLNSRLHEVCLAVIQEKRAKLSKIAMDKMRQHWLEQREAQPTPRMRQSLRHVTSEVTSDEAASLQDEIIPVTLKKDSNEQVELRPFSRPELALTQSFRLLNSDDWEKKIKGLMFLRCLARYHSDVLNSRLHEVCLAVIQEVGNQRSGVSRIAMVTLGELYSGLQKGMDQELEATAKVLLHKTGKINAFIRQLADAALGSMVQNCTPTRSMNALLAGGLGHLNAAVRRCTAQHLTTLVEKIGTGRLLSGTKNLTDRILPAVSKLAQDSSPETRYFGRQMLLFLSSHRDFDKMVEKYIPPKDLATVRDTVVTLKTKFIKKDPNEQVELRPFSRPELALTQSFRLLNSDDWEKKIEGLMFLRCLARYHSDVLNSRLHEVCLALVQEVRNQRSGVSRIAMVTLGELYSGLQKGMDQELEATAKVLLHKTGKINAFIRQLADAALGSMVQNCTPTRSMNALLAGGLGHLNAAVRRCTAQHLTTLVEKIGTGRLLSGTKNLTDRILPAVSKLAQDSSPETRYFGRQMLLFLSSHRDFDKMVEKYIPPKDLATVRDTVVTLKTKFIKKDPNEQVELRPFSRPELALTQSFRLLNSDDWEKKIEGLMFLRRLARYHSDVLNSRLHEVCLAVIQEVRNQRSGVSRIAMVTLGELYSGLQKGMDQELEATAKVLLHKTGKINAFIRQLADAALGSMVQNCTPTRSMNALLAGGLGHLNPGVRRCTAQHLTSLVEKIGTGRLLSGTKNLTDRILPAVSKLAQDSSPETRYFGRQMLLFLSSHRDFDKMLEKYIPPKDLATVRDTVVTLKTKFIKKDPNEQVELRPFSRPELALTQSFRLLNSDDWEKKIEGLMFLRCLARYHSDVLNSRLHEVCLALVQEVRNQRSRVSRIAMVTLGELYSGLQKGMDQELEATAKVLLHKTGKINAFIRHHADAALGSMVQNCTPTRSMNALLAGGLGHLNAAVRKYTAQHLTTLVEKIGTGQLLSDAKDLTDRILPAVSKLAQDSSPETRYFGRQMLLLLSSHRDFDKMVEKYIPPKDLATVRDTVVTLKTKYSRGDITAHYVLPQNPRGVVQKHFGLIVTEVVSCGMPFYVREAVQKGSKG</sequence>
<protein>
    <submittedName>
        <fullName evidence="3">Uncharacterized protein LOC108270136 isoform X1</fullName>
    </submittedName>
</protein>